<dbReference type="Proteomes" id="UP000289775">
    <property type="component" value="Unassembled WGS sequence"/>
</dbReference>
<dbReference type="AlphaFoldDB" id="A0A444WAY9"/>
<dbReference type="Pfam" id="PF13591">
    <property type="entry name" value="MerR_2"/>
    <property type="match status" value="1"/>
</dbReference>
<evidence type="ECO:0000313" key="1">
    <source>
        <dbReference type="EMBL" id="RYJ42975.1"/>
    </source>
</evidence>
<organism evidence="1 2">
    <name type="scientific">Flavobacterium beibuense</name>
    <dbReference type="NCBI Taxonomy" id="657326"/>
    <lineage>
        <taxon>Bacteria</taxon>
        <taxon>Pseudomonadati</taxon>
        <taxon>Bacteroidota</taxon>
        <taxon>Flavobacteriia</taxon>
        <taxon>Flavobacteriales</taxon>
        <taxon>Flavobacteriaceae</taxon>
        <taxon>Flavobacterium</taxon>
    </lineage>
</organism>
<sequence>MDSREYIPVKIFCEHHRIEVSFISSLQEYNLIEIVSVEKEDFLPVSQVSEAERMIRLHNELNINTEGLDAVLHLLQKMRDMQGEIAQLRNRLRFYEP</sequence>
<gene>
    <name evidence="1" type="ORF">NU09_2074</name>
</gene>
<evidence type="ECO:0000313" key="2">
    <source>
        <dbReference type="Proteomes" id="UP000289775"/>
    </source>
</evidence>
<reference evidence="1 2" key="1">
    <citation type="submission" date="2014-12" db="EMBL/GenBank/DDBJ databases">
        <title>Genome sequence of Flavobacterium beibuense RSKm HC5.</title>
        <authorList>
            <person name="Kim J.F."/>
            <person name="Song J.Y."/>
            <person name="Kwak M.-J."/>
            <person name="Lee S.-W."/>
        </authorList>
    </citation>
    <scope>NUCLEOTIDE SEQUENCE [LARGE SCALE GENOMIC DNA]</scope>
    <source>
        <strain evidence="1 2">RSKm HC5</strain>
    </source>
</reference>
<dbReference type="RefSeq" id="WP_129751189.1">
    <property type="nucleotide sequence ID" value="NZ_JUIW01000006.1"/>
</dbReference>
<dbReference type="Gene3D" id="1.10.1660.10">
    <property type="match status" value="1"/>
</dbReference>
<accession>A0A444WAY9</accession>
<keyword evidence="2" id="KW-1185">Reference proteome</keyword>
<name>A0A444WAY9_9FLAO</name>
<dbReference type="OrthoDB" id="1494789at2"/>
<protein>
    <submittedName>
        <fullName evidence="1">Transcriptional regulator, MerR family</fullName>
    </submittedName>
</protein>
<comment type="caution">
    <text evidence="1">The sequence shown here is derived from an EMBL/GenBank/DDBJ whole genome shotgun (WGS) entry which is preliminary data.</text>
</comment>
<dbReference type="EMBL" id="JUIW01000006">
    <property type="protein sequence ID" value="RYJ42975.1"/>
    <property type="molecule type" value="Genomic_DNA"/>
</dbReference>
<proteinExistence type="predicted"/>